<feature type="chain" id="PRO_5012746881" description="Superoxide dismutase copper/zinc binding domain-containing protein" evidence="2">
    <location>
        <begin position="26"/>
        <end position="350"/>
    </location>
</feature>
<proteinExistence type="predicted"/>
<dbReference type="Pfam" id="PF00080">
    <property type="entry name" value="Sod_Cu"/>
    <property type="match status" value="1"/>
</dbReference>
<dbReference type="EMBL" id="FQNF01000067">
    <property type="protein sequence ID" value="SGZ40868.1"/>
    <property type="molecule type" value="Genomic_DNA"/>
</dbReference>
<evidence type="ECO:0000259" key="3">
    <source>
        <dbReference type="Pfam" id="PF00080"/>
    </source>
</evidence>
<dbReference type="SUPFAM" id="SSF49329">
    <property type="entry name" value="Cu,Zn superoxide dismutase-like"/>
    <property type="match status" value="1"/>
</dbReference>
<evidence type="ECO:0000256" key="1">
    <source>
        <dbReference type="ARBA" id="ARBA00023157"/>
    </source>
</evidence>
<dbReference type="Gene3D" id="2.60.40.200">
    <property type="entry name" value="Superoxide dismutase, copper/zinc binding domain"/>
    <property type="match status" value="1"/>
</dbReference>
<dbReference type="Proteomes" id="UP000183365">
    <property type="component" value="Unassembled WGS sequence"/>
</dbReference>
<feature type="signal peptide" evidence="2">
    <location>
        <begin position="1"/>
        <end position="25"/>
    </location>
</feature>
<keyword evidence="1" id="KW-1015">Disulfide bond</keyword>
<dbReference type="GO" id="GO:0005507">
    <property type="term" value="F:copper ion binding"/>
    <property type="evidence" value="ECO:0007669"/>
    <property type="project" value="InterPro"/>
</dbReference>
<keyword evidence="5" id="KW-1185">Reference proteome</keyword>
<dbReference type="VEuPathDB" id="FungiDB:HGUI_03068"/>
<dbReference type="InterPro" id="IPR024134">
    <property type="entry name" value="SOD_Cu/Zn_/chaperone"/>
</dbReference>
<evidence type="ECO:0000256" key="2">
    <source>
        <dbReference type="SAM" id="SignalP"/>
    </source>
</evidence>
<dbReference type="InterPro" id="IPR001424">
    <property type="entry name" value="SOD_Cu_Zn_dom"/>
</dbReference>
<protein>
    <recommendedName>
        <fullName evidence="3">Superoxide dismutase copper/zinc binding domain-containing protein</fullName>
    </recommendedName>
</protein>
<dbReference type="InterPro" id="IPR036423">
    <property type="entry name" value="SOD-like_Cu/Zn_dom_sf"/>
</dbReference>
<name>A0A1L0B4W7_9ASCO</name>
<accession>A0A1L0B4W7</accession>
<evidence type="ECO:0000313" key="5">
    <source>
        <dbReference type="Proteomes" id="UP000183365"/>
    </source>
</evidence>
<organism evidence="4 5">
    <name type="scientific">Hanseniaspora guilliermondii</name>
    <dbReference type="NCBI Taxonomy" id="56406"/>
    <lineage>
        <taxon>Eukaryota</taxon>
        <taxon>Fungi</taxon>
        <taxon>Dikarya</taxon>
        <taxon>Ascomycota</taxon>
        <taxon>Saccharomycotina</taxon>
        <taxon>Saccharomycetes</taxon>
        <taxon>Saccharomycodales</taxon>
        <taxon>Saccharomycodaceae</taxon>
        <taxon>Hanseniaspora</taxon>
    </lineage>
</organism>
<keyword evidence="2" id="KW-0732">Signal</keyword>
<reference evidence="5" key="1">
    <citation type="submission" date="2016-11" db="EMBL/GenBank/DDBJ databases">
        <authorList>
            <person name="Guldener U."/>
        </authorList>
    </citation>
    <scope>NUCLEOTIDE SEQUENCE [LARGE SCALE GENOMIC DNA]</scope>
</reference>
<dbReference type="GO" id="GO:0006801">
    <property type="term" value="P:superoxide metabolic process"/>
    <property type="evidence" value="ECO:0007669"/>
    <property type="project" value="InterPro"/>
</dbReference>
<dbReference type="OrthoDB" id="159229at2759"/>
<sequence length="350" mass="38639">MKLFNLPLGMSHSLFLTSLLPILAASPLNLKRESNSHEAPEITNNPSDVVYRADFPTFNSPNVVGIVQFYSLNGTTKVHIDLTGLPKNAGLFSYHIHENGIPTIDGMDMSNACETAGMHFNPFNAPLAKDIACDSFDNDAKCQVGDLSGKHGLINTTCFETYYYDPYISLDPTNPAFIGGKSLVLHLEDSSKLACANILPASDPEDLVLLNPESEAAQVREFVEAAYGDKTKVLYFGVDALKKRAEDSRFDVYEDLDWGLTEIDEEYEDEDQDEDIKLEEGDKEMTHKDIDIAPVLKNTTEYLGNKTTNGTSINAGNTTTPSINSSNSLSNIHIINCLRIIFISMFMSLF</sequence>
<gene>
    <name evidence="4" type="ORF">HGUI_03068</name>
</gene>
<dbReference type="PANTHER" id="PTHR10003">
    <property type="entry name" value="SUPEROXIDE DISMUTASE CU-ZN -RELATED"/>
    <property type="match status" value="1"/>
</dbReference>
<dbReference type="AlphaFoldDB" id="A0A1L0B4W7"/>
<evidence type="ECO:0000313" key="4">
    <source>
        <dbReference type="EMBL" id="SGZ40868.1"/>
    </source>
</evidence>
<feature type="domain" description="Superoxide dismutase copper/zinc binding" evidence="3">
    <location>
        <begin position="64"/>
        <end position="188"/>
    </location>
</feature>